<reference evidence="6 7" key="1">
    <citation type="submission" date="2017-09" db="EMBL/GenBank/DDBJ databases">
        <title>Genome sequencing of Besnoitia besnoiti strain Bb-Ger1.</title>
        <authorList>
            <person name="Schares G."/>
            <person name="Venepally P."/>
            <person name="Lorenzi H.A."/>
        </authorList>
    </citation>
    <scope>NUCLEOTIDE SEQUENCE [LARGE SCALE GENOMIC DNA]</scope>
    <source>
        <strain evidence="6 7">Bb-Ger1</strain>
    </source>
</reference>
<evidence type="ECO:0000256" key="2">
    <source>
        <dbReference type="ARBA" id="ARBA00022603"/>
    </source>
</evidence>
<feature type="compositionally biased region" description="Low complexity" evidence="5">
    <location>
        <begin position="219"/>
        <end position="241"/>
    </location>
</feature>
<dbReference type="InterPro" id="IPR002903">
    <property type="entry name" value="RsmH"/>
</dbReference>
<feature type="region of interest" description="Disordered" evidence="5">
    <location>
        <begin position="453"/>
        <end position="518"/>
    </location>
</feature>
<accession>A0A2A9MEP6</accession>
<dbReference type="VEuPathDB" id="ToxoDB:BESB_034460"/>
<dbReference type="Gene3D" id="3.40.50.150">
    <property type="entry name" value="Vaccinia Virus protein VP39"/>
    <property type="match status" value="3"/>
</dbReference>
<dbReference type="OrthoDB" id="330189at2759"/>
<protein>
    <submittedName>
        <fullName evidence="6">MraW methylase family protein</fullName>
    </submittedName>
</protein>
<dbReference type="Proteomes" id="UP000224006">
    <property type="component" value="Chromosome II"/>
</dbReference>
<keyword evidence="4" id="KW-0949">S-adenosyl-L-methionine</keyword>
<dbReference type="GO" id="GO:0070475">
    <property type="term" value="P:rRNA base methylation"/>
    <property type="evidence" value="ECO:0007669"/>
    <property type="project" value="TreeGrafter"/>
</dbReference>
<evidence type="ECO:0000256" key="1">
    <source>
        <dbReference type="ARBA" id="ARBA00010396"/>
    </source>
</evidence>
<dbReference type="InterPro" id="IPR023397">
    <property type="entry name" value="SAM-dep_MeTrfase_MraW_recog"/>
</dbReference>
<name>A0A2A9MEP6_BESBE</name>
<keyword evidence="3" id="KW-0808">Transferase</keyword>
<dbReference type="PANTHER" id="PTHR11265">
    <property type="entry name" value="S-ADENOSYL-METHYLTRANSFERASE MRAW"/>
    <property type="match status" value="1"/>
</dbReference>
<keyword evidence="2 6" id="KW-0489">Methyltransferase</keyword>
<dbReference type="AlphaFoldDB" id="A0A2A9MEP6"/>
<evidence type="ECO:0000313" key="6">
    <source>
        <dbReference type="EMBL" id="PFH36988.1"/>
    </source>
</evidence>
<evidence type="ECO:0000313" key="7">
    <source>
        <dbReference type="Proteomes" id="UP000224006"/>
    </source>
</evidence>
<comment type="caution">
    <text evidence="6">The sequence shown here is derived from an EMBL/GenBank/DDBJ whole genome shotgun (WGS) entry which is preliminary data.</text>
</comment>
<sequence length="883" mass="93844">MHCHNRFHSLAQSKENICSASSYRAQHPLSPPLCFFLEPTAPARAAGGEKQRFYYAAHANGRPWLAWLSSSTWVRMGACPPSYMGEFFCKKRAGCFRPRRPGALCRRQVSGVTPCRLLQAALETESVFSAAPSRSRLFARAGRRESLECGSFRGSEALETAVEAPTVDTEALTGSTPRLLGVAGGSREGKVVGLRHSASDEEDAQAESCGGDEPERGRVSGALGAAASSSAASPGAAPCRAGIGGGERRAAEVAAPLESDAPRPPAAYHTHVPVMLEEVLQYLVTAKNGVYVDCTAGGGGHTAAVWERVAPEGGKVLAIDMDAEAVSATRERMQRLYQAAGDGRQSRRANLGEREALEKEAEPQEGRGGASVCVSTGETWTREAKVLEKTDVATVGSQHASDAPGTRPASAQPLAAVVLQSSFANLPEALGRARGIWDAGGIEKSFLRRVSNPQGERIKKNSAGSSQPAEGDKTADCGARAGQSVETGADRSCCTLDGRQESKGDSPPGIAEPKRGAREAGAALAADVYEGLRGTVDGILADLGVSTHQLSAAHRGFSHTLAGPLDMRFGQTPSDSFTESADASASGFPRSAIDAGTAPHALCKGETAGKGDATINARRLAASGGESNSPTHFNVLDSSTTAGKTGLDAAQVVNGLPQAALASILRVYGEESLAGPIASCIVRHREAHGTLRTTEDLRKIVEGCCRYRNPKFVVKTCSRVFQALRIYVNREMEALEKLLTHAEHLLKPGGRLVILSYHSLEDRIIKNRLKQGRQEAGCSAADFGREAPLSALPLERPNMARIAGRERNAHVHQDLPPLLETFLSSVHCSQEVAKLGNALNLHDTRRALFGSPDRKNKSEGKLWRLVLKKPVRAKDDEVLRNRR</sequence>
<evidence type="ECO:0000256" key="4">
    <source>
        <dbReference type="ARBA" id="ARBA00022691"/>
    </source>
</evidence>
<feature type="region of interest" description="Disordered" evidence="5">
    <location>
        <begin position="175"/>
        <end position="243"/>
    </location>
</feature>
<keyword evidence="7" id="KW-1185">Reference proteome</keyword>
<dbReference type="GO" id="GO:0071424">
    <property type="term" value="F:rRNA (cytosine-N4-)-methyltransferase activity"/>
    <property type="evidence" value="ECO:0007669"/>
    <property type="project" value="TreeGrafter"/>
</dbReference>
<dbReference type="RefSeq" id="XP_029220997.1">
    <property type="nucleotide sequence ID" value="XM_029362032.1"/>
</dbReference>
<dbReference type="InterPro" id="IPR029063">
    <property type="entry name" value="SAM-dependent_MTases_sf"/>
</dbReference>
<organism evidence="6 7">
    <name type="scientific">Besnoitia besnoiti</name>
    <name type="common">Apicomplexan protozoan</name>
    <dbReference type="NCBI Taxonomy" id="94643"/>
    <lineage>
        <taxon>Eukaryota</taxon>
        <taxon>Sar</taxon>
        <taxon>Alveolata</taxon>
        <taxon>Apicomplexa</taxon>
        <taxon>Conoidasida</taxon>
        <taxon>Coccidia</taxon>
        <taxon>Eucoccidiorida</taxon>
        <taxon>Eimeriorina</taxon>
        <taxon>Sarcocystidae</taxon>
        <taxon>Besnoitia</taxon>
    </lineage>
</organism>
<dbReference type="SUPFAM" id="SSF81799">
    <property type="entry name" value="Putative methyltransferase TM0872, insert domain"/>
    <property type="match status" value="1"/>
</dbReference>
<evidence type="ECO:0000256" key="3">
    <source>
        <dbReference type="ARBA" id="ARBA00022679"/>
    </source>
</evidence>
<comment type="similarity">
    <text evidence="1">Belongs to the methyltransferase superfamily. RsmH family.</text>
</comment>
<gene>
    <name evidence="6" type="ORF">BESB_034460</name>
</gene>
<dbReference type="Pfam" id="PF01795">
    <property type="entry name" value="Methyltransf_5"/>
    <property type="match status" value="3"/>
</dbReference>
<evidence type="ECO:0000256" key="5">
    <source>
        <dbReference type="SAM" id="MobiDB-lite"/>
    </source>
</evidence>
<dbReference type="GeneID" id="40308427"/>
<dbReference type="HAMAP" id="MF_01007">
    <property type="entry name" value="16SrRNA_methyltr_H"/>
    <property type="match status" value="1"/>
</dbReference>
<dbReference type="EMBL" id="NWUJ01000002">
    <property type="protein sequence ID" value="PFH36988.1"/>
    <property type="molecule type" value="Genomic_DNA"/>
</dbReference>
<proteinExistence type="inferred from homology"/>
<dbReference type="STRING" id="94643.A0A2A9MEP6"/>
<dbReference type="PANTHER" id="PTHR11265:SF0">
    <property type="entry name" value="12S RRNA N4-METHYLCYTIDINE METHYLTRANSFERASE"/>
    <property type="match status" value="1"/>
</dbReference>
<dbReference type="KEGG" id="bbes:BESB_034460"/>
<dbReference type="SUPFAM" id="SSF53335">
    <property type="entry name" value="S-adenosyl-L-methionine-dependent methyltransferases"/>
    <property type="match status" value="2"/>
</dbReference>